<dbReference type="Proteomes" id="UP001212841">
    <property type="component" value="Unassembled WGS sequence"/>
</dbReference>
<name>A0AAD5SFF2_9FUNG</name>
<keyword evidence="2" id="KW-1185">Reference proteome</keyword>
<protein>
    <recommendedName>
        <fullName evidence="3">GyrI-like small molecule binding domain-containing protein</fullName>
    </recommendedName>
</protein>
<dbReference type="Gene3D" id="3.20.80.10">
    <property type="entry name" value="Regulatory factor, effector binding domain"/>
    <property type="match status" value="1"/>
</dbReference>
<dbReference type="SUPFAM" id="SSF55136">
    <property type="entry name" value="Probable bacterial effector-binding domain"/>
    <property type="match status" value="1"/>
</dbReference>
<evidence type="ECO:0008006" key="3">
    <source>
        <dbReference type="Google" id="ProtNLM"/>
    </source>
</evidence>
<dbReference type="EMBL" id="JADGJD010000156">
    <property type="protein sequence ID" value="KAJ3054140.1"/>
    <property type="molecule type" value="Genomic_DNA"/>
</dbReference>
<reference evidence="1" key="1">
    <citation type="submission" date="2020-05" db="EMBL/GenBank/DDBJ databases">
        <title>Phylogenomic resolution of chytrid fungi.</title>
        <authorList>
            <person name="Stajich J.E."/>
            <person name="Amses K."/>
            <person name="Simmons R."/>
            <person name="Seto K."/>
            <person name="Myers J."/>
            <person name="Bonds A."/>
            <person name="Quandt C.A."/>
            <person name="Barry K."/>
            <person name="Liu P."/>
            <person name="Grigoriev I."/>
            <person name="Longcore J.E."/>
            <person name="James T.Y."/>
        </authorList>
    </citation>
    <scope>NUCLEOTIDE SEQUENCE</scope>
    <source>
        <strain evidence="1">JEL0318</strain>
    </source>
</reference>
<dbReference type="AlphaFoldDB" id="A0AAD5SFF2"/>
<proteinExistence type="predicted"/>
<evidence type="ECO:0000313" key="2">
    <source>
        <dbReference type="Proteomes" id="UP001212841"/>
    </source>
</evidence>
<accession>A0AAD5SFF2</accession>
<dbReference type="InterPro" id="IPR011256">
    <property type="entry name" value="Reg_factor_effector_dom_sf"/>
</dbReference>
<sequence length="196" mass="21320">MSTDITFTTLLAHTSLITRVTVLNGDFQTALSNAHSTTNSFISTHALTSHLLPTPAPITFGPNSPTDPTLRFEVGYIIKEDAASLSAVQATLENTDFTTCGTIVGNRSEGGEELVEGVGLRVTEEGEWAVRIYEGNLKDAGSVWGQFIGDTMGLMEKEGFEADHGRCFAERYISGLEGVREEDVRVQLLIPIKRRV</sequence>
<evidence type="ECO:0000313" key="1">
    <source>
        <dbReference type="EMBL" id="KAJ3054140.1"/>
    </source>
</evidence>
<gene>
    <name evidence="1" type="ORF">HK097_002570</name>
</gene>
<organism evidence="1 2">
    <name type="scientific">Rhizophlyctis rosea</name>
    <dbReference type="NCBI Taxonomy" id="64517"/>
    <lineage>
        <taxon>Eukaryota</taxon>
        <taxon>Fungi</taxon>
        <taxon>Fungi incertae sedis</taxon>
        <taxon>Chytridiomycota</taxon>
        <taxon>Chytridiomycota incertae sedis</taxon>
        <taxon>Chytridiomycetes</taxon>
        <taxon>Rhizophlyctidales</taxon>
        <taxon>Rhizophlyctidaceae</taxon>
        <taxon>Rhizophlyctis</taxon>
    </lineage>
</organism>
<comment type="caution">
    <text evidence="1">The sequence shown here is derived from an EMBL/GenBank/DDBJ whole genome shotgun (WGS) entry which is preliminary data.</text>
</comment>